<dbReference type="STRING" id="1121391.SAMN02745206_00290"/>
<evidence type="ECO:0000259" key="7">
    <source>
        <dbReference type="PROSITE" id="PS50112"/>
    </source>
</evidence>
<dbReference type="InterPro" id="IPR025943">
    <property type="entry name" value="Sigma_54_int_dom_ATP-bd_2"/>
</dbReference>
<dbReference type="CDD" id="cd00009">
    <property type="entry name" value="AAA"/>
    <property type="match status" value="1"/>
</dbReference>
<dbReference type="GO" id="GO:0043565">
    <property type="term" value="F:sequence-specific DNA binding"/>
    <property type="evidence" value="ECO:0007669"/>
    <property type="project" value="InterPro"/>
</dbReference>
<dbReference type="Gene3D" id="3.30.450.20">
    <property type="entry name" value="PAS domain"/>
    <property type="match status" value="1"/>
</dbReference>
<dbReference type="PROSITE" id="PS00675">
    <property type="entry name" value="SIGMA54_INTERACT_1"/>
    <property type="match status" value="1"/>
</dbReference>
<proteinExistence type="predicted"/>
<dbReference type="PANTHER" id="PTHR32071">
    <property type="entry name" value="TRANSCRIPTIONAL REGULATORY PROTEIN"/>
    <property type="match status" value="1"/>
</dbReference>
<dbReference type="SMART" id="SM00091">
    <property type="entry name" value="PAS"/>
    <property type="match status" value="1"/>
</dbReference>
<keyword evidence="2" id="KW-0067">ATP-binding</keyword>
<keyword evidence="5" id="KW-0804">Transcription</keyword>
<dbReference type="SUPFAM" id="SSF52540">
    <property type="entry name" value="P-loop containing nucleoside triphosphate hydrolases"/>
    <property type="match status" value="1"/>
</dbReference>
<organism evidence="8 9">
    <name type="scientific">Desulfacinum infernum DSM 9756</name>
    <dbReference type="NCBI Taxonomy" id="1121391"/>
    <lineage>
        <taxon>Bacteria</taxon>
        <taxon>Pseudomonadati</taxon>
        <taxon>Thermodesulfobacteriota</taxon>
        <taxon>Syntrophobacteria</taxon>
        <taxon>Syntrophobacterales</taxon>
        <taxon>Syntrophobacteraceae</taxon>
        <taxon>Desulfacinum</taxon>
    </lineage>
</organism>
<dbReference type="Pfam" id="PF13188">
    <property type="entry name" value="PAS_8"/>
    <property type="match status" value="1"/>
</dbReference>
<dbReference type="GO" id="GO:0006355">
    <property type="term" value="P:regulation of DNA-templated transcription"/>
    <property type="evidence" value="ECO:0007669"/>
    <property type="project" value="InterPro"/>
</dbReference>
<dbReference type="EMBL" id="FQVB01000004">
    <property type="protein sequence ID" value="SHE44236.1"/>
    <property type="molecule type" value="Genomic_DNA"/>
</dbReference>
<dbReference type="InterPro" id="IPR025662">
    <property type="entry name" value="Sigma_54_int_dom_ATP-bd_1"/>
</dbReference>
<name>A0A1M4TIG8_9BACT</name>
<dbReference type="PROSITE" id="PS00676">
    <property type="entry name" value="SIGMA54_INTERACT_2"/>
    <property type="match status" value="1"/>
</dbReference>
<evidence type="ECO:0000256" key="2">
    <source>
        <dbReference type="ARBA" id="ARBA00022840"/>
    </source>
</evidence>
<evidence type="ECO:0000256" key="4">
    <source>
        <dbReference type="ARBA" id="ARBA00023125"/>
    </source>
</evidence>
<dbReference type="Pfam" id="PF00158">
    <property type="entry name" value="Sigma54_activat"/>
    <property type="match status" value="1"/>
</dbReference>
<dbReference type="InterPro" id="IPR002078">
    <property type="entry name" value="Sigma_54_int"/>
</dbReference>
<dbReference type="Pfam" id="PF02954">
    <property type="entry name" value="HTH_8"/>
    <property type="match status" value="1"/>
</dbReference>
<gene>
    <name evidence="8" type="ORF">SAMN02745206_00290</name>
</gene>
<evidence type="ECO:0000256" key="5">
    <source>
        <dbReference type="ARBA" id="ARBA00023163"/>
    </source>
</evidence>
<dbReference type="InterPro" id="IPR058031">
    <property type="entry name" value="AAA_lid_NorR"/>
</dbReference>
<dbReference type="Gene3D" id="1.10.8.60">
    <property type="match status" value="1"/>
</dbReference>
<dbReference type="NCBIfam" id="TIGR00229">
    <property type="entry name" value="sensory_box"/>
    <property type="match status" value="1"/>
</dbReference>
<dbReference type="RefSeq" id="WP_084075867.1">
    <property type="nucleotide sequence ID" value="NZ_FQVB01000004.1"/>
</dbReference>
<accession>A0A1M4TIG8</accession>
<feature type="domain" description="Sigma-54 factor interaction" evidence="6">
    <location>
        <begin position="369"/>
        <end position="599"/>
    </location>
</feature>
<dbReference type="GO" id="GO:0005524">
    <property type="term" value="F:ATP binding"/>
    <property type="evidence" value="ECO:0007669"/>
    <property type="project" value="UniProtKB-KW"/>
</dbReference>
<evidence type="ECO:0000313" key="9">
    <source>
        <dbReference type="Proteomes" id="UP000184076"/>
    </source>
</evidence>
<dbReference type="Gene3D" id="3.40.50.300">
    <property type="entry name" value="P-loop containing nucleotide triphosphate hydrolases"/>
    <property type="match status" value="1"/>
</dbReference>
<dbReference type="AlphaFoldDB" id="A0A1M4TIG8"/>
<dbReference type="InterPro" id="IPR000014">
    <property type="entry name" value="PAS"/>
</dbReference>
<dbReference type="PROSITE" id="PS50112">
    <property type="entry name" value="PAS"/>
    <property type="match status" value="1"/>
</dbReference>
<dbReference type="InterPro" id="IPR009057">
    <property type="entry name" value="Homeodomain-like_sf"/>
</dbReference>
<keyword evidence="1" id="KW-0547">Nucleotide-binding</keyword>
<dbReference type="OrthoDB" id="9763792at2"/>
<dbReference type="InterPro" id="IPR035965">
    <property type="entry name" value="PAS-like_dom_sf"/>
</dbReference>
<evidence type="ECO:0000259" key="6">
    <source>
        <dbReference type="PROSITE" id="PS50045"/>
    </source>
</evidence>
<evidence type="ECO:0000256" key="3">
    <source>
        <dbReference type="ARBA" id="ARBA00023015"/>
    </source>
</evidence>
<keyword evidence="4" id="KW-0238">DNA-binding</keyword>
<dbReference type="SUPFAM" id="SSF55785">
    <property type="entry name" value="PYP-like sensor domain (PAS domain)"/>
    <property type="match status" value="1"/>
</dbReference>
<evidence type="ECO:0000313" key="8">
    <source>
        <dbReference type="EMBL" id="SHE44236.1"/>
    </source>
</evidence>
<sequence>MYELVWKDSRFQLVRSRQPGAGGRNPDSLTCSLSHGDMDLQAWRDYVLRGRSHDALRDVIRRSWSRCRESGVDPGQEKCWDIRDERELGEEYRLLRELTLDVQTEIYSLIRSQGLLVTVSERRGYLLAMFGDVKALRAADRLNFGPGANWSEGSVGTNAIGTALTCGHPLRVQGPEHYCESHHGWVCTAAPIFGWDGKPLAVVDISGPLDSDHSRTLELAMYGARLIESRLYRMQAAQQLFQGSEVLHTLFQSQLAGLIYVDPNGRILDANAAAAALLGVSRTRLRGGRIQRLFDMSPVAAALRGGVSGGSPQGISVRCLVHERLSATAHPVVSPNRALMGTLVVLSESKPAPWTVSKPPSAQDPFVKVLGRSQALQEALNLARRVAESDTTVLLVGESGTGKEVLARAIHEASSRKKGPFVAVNCGAIPSGLIQSVLFGYVEGAFTGARRGGSPGKFEQASGGTLFLDEIAEMPLDMQVNLLRVLEEGQICRVGGTRAVPMDVRILAATHRDLEDRVRQGLFREDLFYRLNVVRIVLPPLRERDEDILILARHFIDTISRKLHRTIRFVSPDFYGALLAHRWPGNVRELRHAIEAAIALMPGDVLGPESLPDRVRNLPERRPVPAPDSQEFNLKKVEAETIRRAYAHFKGNITETARALGIGRNTLYVKLRKLKIL</sequence>
<dbReference type="SMART" id="SM00382">
    <property type="entry name" value="AAA"/>
    <property type="match status" value="1"/>
</dbReference>
<keyword evidence="9" id="KW-1185">Reference proteome</keyword>
<dbReference type="Gene3D" id="3.30.450.40">
    <property type="match status" value="1"/>
</dbReference>
<reference evidence="9" key="1">
    <citation type="submission" date="2016-11" db="EMBL/GenBank/DDBJ databases">
        <authorList>
            <person name="Varghese N."/>
            <person name="Submissions S."/>
        </authorList>
    </citation>
    <scope>NUCLEOTIDE SEQUENCE [LARGE SCALE GENOMIC DNA]</scope>
    <source>
        <strain evidence="9">DSM 9756</strain>
    </source>
</reference>
<keyword evidence="3" id="KW-0805">Transcription regulation</keyword>
<dbReference type="Pfam" id="PF25601">
    <property type="entry name" value="AAA_lid_14"/>
    <property type="match status" value="1"/>
</dbReference>
<dbReference type="InterPro" id="IPR025944">
    <property type="entry name" value="Sigma_54_int_dom_CS"/>
</dbReference>
<dbReference type="InterPro" id="IPR027417">
    <property type="entry name" value="P-loop_NTPase"/>
</dbReference>
<evidence type="ECO:0000256" key="1">
    <source>
        <dbReference type="ARBA" id="ARBA00022741"/>
    </source>
</evidence>
<protein>
    <submittedName>
        <fullName evidence="8">PAS domain S-box-containing protein</fullName>
    </submittedName>
</protein>
<dbReference type="Proteomes" id="UP000184076">
    <property type="component" value="Unassembled WGS sequence"/>
</dbReference>
<dbReference type="PANTHER" id="PTHR32071:SF57">
    <property type="entry name" value="C4-DICARBOXYLATE TRANSPORT TRANSCRIPTIONAL REGULATORY PROTEIN DCTD"/>
    <property type="match status" value="1"/>
</dbReference>
<dbReference type="PROSITE" id="PS50045">
    <property type="entry name" value="SIGMA54_INTERACT_4"/>
    <property type="match status" value="1"/>
</dbReference>
<feature type="domain" description="PAS" evidence="7">
    <location>
        <begin position="243"/>
        <end position="287"/>
    </location>
</feature>
<dbReference type="InterPro" id="IPR002197">
    <property type="entry name" value="HTH_Fis"/>
</dbReference>
<dbReference type="InterPro" id="IPR003593">
    <property type="entry name" value="AAA+_ATPase"/>
</dbReference>
<dbReference type="SUPFAM" id="SSF46689">
    <property type="entry name" value="Homeodomain-like"/>
    <property type="match status" value="1"/>
</dbReference>
<dbReference type="FunFam" id="3.40.50.300:FF:000006">
    <property type="entry name" value="DNA-binding transcriptional regulator NtrC"/>
    <property type="match status" value="1"/>
</dbReference>
<dbReference type="PROSITE" id="PS00688">
    <property type="entry name" value="SIGMA54_INTERACT_3"/>
    <property type="match status" value="1"/>
</dbReference>
<dbReference type="PRINTS" id="PR01590">
    <property type="entry name" value="HTHFIS"/>
</dbReference>
<dbReference type="Gene3D" id="1.10.10.60">
    <property type="entry name" value="Homeodomain-like"/>
    <property type="match status" value="1"/>
</dbReference>
<dbReference type="InterPro" id="IPR029016">
    <property type="entry name" value="GAF-like_dom_sf"/>
</dbReference>